<gene>
    <name evidence="2" type="ORF">GCM10017566_00890</name>
</gene>
<dbReference type="EMBL" id="BNAV01000001">
    <property type="protein sequence ID" value="GHF32220.1"/>
    <property type="molecule type" value="Genomic_DNA"/>
</dbReference>
<evidence type="ECO:0000256" key="1">
    <source>
        <dbReference type="SAM" id="MobiDB-lite"/>
    </source>
</evidence>
<sequence>MATRKQVRDLLASGLDFAEIGRRLGIPPGLAHLVGTGLPADGSDAPSPEERRSRGLPPTAQDLVNPPHENPTSRETVHRWIGERVRADAQMRAAGKES</sequence>
<feature type="compositionally biased region" description="Basic and acidic residues" evidence="1">
    <location>
        <begin position="71"/>
        <end position="98"/>
    </location>
</feature>
<reference evidence="2" key="2">
    <citation type="submission" date="2020-09" db="EMBL/GenBank/DDBJ databases">
        <authorList>
            <person name="Sun Q."/>
            <person name="Zhou Y."/>
        </authorList>
    </citation>
    <scope>NUCLEOTIDE SEQUENCE</scope>
    <source>
        <strain evidence="2">CGMCC 4.7679</strain>
    </source>
</reference>
<reference evidence="2" key="1">
    <citation type="journal article" date="2014" name="Int. J. Syst. Evol. Microbiol.">
        <title>Complete genome sequence of Corynebacterium casei LMG S-19264T (=DSM 44701T), isolated from a smear-ripened cheese.</title>
        <authorList>
            <consortium name="US DOE Joint Genome Institute (JGI-PGF)"/>
            <person name="Walter F."/>
            <person name="Albersmeier A."/>
            <person name="Kalinowski J."/>
            <person name="Ruckert C."/>
        </authorList>
    </citation>
    <scope>NUCLEOTIDE SEQUENCE</scope>
    <source>
        <strain evidence="2">CGMCC 4.7679</strain>
    </source>
</reference>
<evidence type="ECO:0000313" key="2">
    <source>
        <dbReference type="EMBL" id="GHF32220.1"/>
    </source>
</evidence>
<feature type="region of interest" description="Disordered" evidence="1">
    <location>
        <begin position="34"/>
        <end position="98"/>
    </location>
</feature>
<keyword evidence="3" id="KW-1185">Reference proteome</keyword>
<dbReference type="AlphaFoldDB" id="A0A8H9ILU0"/>
<accession>A0A8H9ILU0</accession>
<dbReference type="Proteomes" id="UP000658656">
    <property type="component" value="Unassembled WGS sequence"/>
</dbReference>
<evidence type="ECO:0000313" key="3">
    <source>
        <dbReference type="Proteomes" id="UP000658656"/>
    </source>
</evidence>
<dbReference type="RefSeq" id="WP_145933607.1">
    <property type="nucleotide sequence ID" value="NZ_BNAV01000001.1"/>
</dbReference>
<organism evidence="2 3">
    <name type="scientific">Amycolatopsis bartoniae</name>
    <dbReference type="NCBI Taxonomy" id="941986"/>
    <lineage>
        <taxon>Bacteria</taxon>
        <taxon>Bacillati</taxon>
        <taxon>Actinomycetota</taxon>
        <taxon>Actinomycetes</taxon>
        <taxon>Pseudonocardiales</taxon>
        <taxon>Pseudonocardiaceae</taxon>
        <taxon>Amycolatopsis</taxon>
    </lineage>
</organism>
<name>A0A8H9ILU0_9PSEU</name>
<protein>
    <submittedName>
        <fullName evidence="2">Uncharacterized protein</fullName>
    </submittedName>
</protein>
<dbReference type="OrthoDB" id="3630618at2"/>
<proteinExistence type="predicted"/>
<comment type="caution">
    <text evidence="2">The sequence shown here is derived from an EMBL/GenBank/DDBJ whole genome shotgun (WGS) entry which is preliminary data.</text>
</comment>